<dbReference type="GO" id="GO:0005737">
    <property type="term" value="C:cytoplasm"/>
    <property type="evidence" value="ECO:0007669"/>
    <property type="project" value="UniProtKB-SubCell"/>
</dbReference>
<organism evidence="8 9">
    <name type="scientific">Leucocoprinus birnbaumii</name>
    <dbReference type="NCBI Taxonomy" id="56174"/>
    <lineage>
        <taxon>Eukaryota</taxon>
        <taxon>Fungi</taxon>
        <taxon>Dikarya</taxon>
        <taxon>Basidiomycota</taxon>
        <taxon>Agaricomycotina</taxon>
        <taxon>Agaricomycetes</taxon>
        <taxon>Agaricomycetidae</taxon>
        <taxon>Agaricales</taxon>
        <taxon>Agaricineae</taxon>
        <taxon>Agaricaceae</taxon>
        <taxon>Leucocoprinus</taxon>
    </lineage>
</organism>
<dbReference type="GO" id="GO:0032790">
    <property type="term" value="P:ribosome disassembly"/>
    <property type="evidence" value="ECO:0007669"/>
    <property type="project" value="TreeGrafter"/>
</dbReference>
<dbReference type="SMART" id="SM01194">
    <property type="entry name" value="eRF1_1"/>
    <property type="match status" value="1"/>
</dbReference>
<comment type="caution">
    <text evidence="8">The sequence shown here is derived from an EMBL/GenBank/DDBJ whole genome shotgun (WGS) entry which is preliminary data.</text>
</comment>
<dbReference type="SUPFAM" id="SSF52425">
    <property type="entry name" value="Cryptochrome/photolyase, N-terminal domain"/>
    <property type="match status" value="1"/>
</dbReference>
<evidence type="ECO:0000256" key="2">
    <source>
        <dbReference type="ARBA" id="ARBA00004496"/>
    </source>
</evidence>
<dbReference type="InterPro" id="IPR036134">
    <property type="entry name" value="Crypto/Photolyase_FAD-like_sf"/>
</dbReference>
<dbReference type="GO" id="GO:0070966">
    <property type="term" value="P:nuclear-transcribed mRNA catabolic process, no-go decay"/>
    <property type="evidence" value="ECO:0007669"/>
    <property type="project" value="InterPro"/>
</dbReference>
<dbReference type="Gene3D" id="1.10.579.10">
    <property type="entry name" value="DNA Cyclobutane Dipyrimidine Photolyase, subunit A, domain 3"/>
    <property type="match status" value="1"/>
</dbReference>
<sequence>MASSSSSLSSEWRLFDVRLGSTSRAPRVAILESLAAKRFASGDGGGFKLAARSLYFWTGCCIRVGLDVPHIRADFNSLMKLINRHIDKHGAGHVTLRPEDDEDMWHLYNLIQSGDSVRATTIRRIQSVSNTGSVESNRIRLNLTLQVSRVEFSPGGGSAAQETVDPAAASTTNANASLHISGKVIVENPHVRLGAFHTLDIEANRDVRIEKLDGWDSVAKSRVEESTVPGRGAEVAAVICGEGTATFCLLSQHMTVVTHRISVSIPRKAAASGASQHEKGLNKFYATLFDSFLRHVPFATVGIRAIVIASPGWIRDGVYDYLLAEATKRGDKMLQKALREKVIRVHISSPHVHSLVEVLKSPEITARLKETKFAREGLMLDRFFKMLGSDEMRAWYGPDHVCLAADRGAIGTLLISDDLFRSSDPITRKRYVELTEAVQQKGGEVLIFSSMHESGQQLNQLTGIAAILTFPLDIEVVETEEKEAEEERKRQEEEEADETADVFTGDRNLSGEPHLKHALRIERMFRATSRPSNFLCFRLYHYAPPQSNHMSKRQRSTSVDSVARQEKSSTSNHDIKRARKMDPGFNPIKIATAEAAAAVDADPPCFKIQALMKQGMPDPADGKTVFYWMRFADLRMSDNRALSQASDRAKAIGVPLVALFVLSPQDYVAHDRSSRRIDFVLRNLASLQNSFHELNIPFYITTHSPRKTLPERVFELLKEYECNHLFANLEYEVDELRRDIRVWELGEKNEIQVNLFHNKNVIEPGVILTKQGRGYTVYSPYWRNWIATLNNNLEGYIEESPEPAPNAESIKQDKKLSSLFETTVPDYVEGFELHEKESARMEEYWPAGESAAKQILERFLKTRARSSQLGAVDPLAPGAQNGEKHSRIAKYKEARDQMDKDTTSRLSVYLSSGVLSIRECIRQTMALSGSKKVDANTSSGVGRWVQELAWRDFYTGILSHYPRVSMGRPYLEKYSEVVWEDHQAPQDSAIKREGRDDVDGEMFRRWKDGTTGVPIVDATMRSIREMGWVHNRARMIAAMYLTKDLMIDWRAGERYFMQNLIDGDLASNNGGWQWCASTGVDPCPYFRIFNPHTQSTKADPTGEFIRNWVPELRKVFGPDLHNPPPSVADKLGYPRTMIDHSAARDRALRRFKNPGTE</sequence>
<dbReference type="Pfam" id="PF03464">
    <property type="entry name" value="eRF1_2"/>
    <property type="match status" value="1"/>
</dbReference>
<dbReference type="PROSITE" id="PS00394">
    <property type="entry name" value="DNA_PHOTOLYASES_1_1"/>
    <property type="match status" value="1"/>
</dbReference>
<dbReference type="SUPFAM" id="SSF159065">
    <property type="entry name" value="Dom34/Pelota N-terminal domain-like"/>
    <property type="match status" value="1"/>
</dbReference>
<feature type="domain" description="Photolyase/cryptochrome alpha/beta" evidence="7">
    <location>
        <begin position="624"/>
        <end position="761"/>
    </location>
</feature>
<dbReference type="Gene3D" id="3.30.1330.30">
    <property type="match status" value="1"/>
</dbReference>
<dbReference type="AlphaFoldDB" id="A0AAD5YWB1"/>
<dbReference type="InterPro" id="IPR018394">
    <property type="entry name" value="DNA_photolyase_1_CS_C"/>
</dbReference>
<evidence type="ECO:0000313" key="8">
    <source>
        <dbReference type="EMBL" id="KAJ3568605.1"/>
    </source>
</evidence>
<dbReference type="InterPro" id="IPR004405">
    <property type="entry name" value="TF_pelota"/>
</dbReference>
<dbReference type="SUPFAM" id="SSF53137">
    <property type="entry name" value="Translational machinery components"/>
    <property type="match status" value="1"/>
</dbReference>
<dbReference type="InterPro" id="IPR042226">
    <property type="entry name" value="eFR1_2_sf"/>
</dbReference>
<evidence type="ECO:0000256" key="3">
    <source>
        <dbReference type="ARBA" id="ARBA00009504"/>
    </source>
</evidence>
<proteinExistence type="inferred from homology"/>
<comment type="cofactor">
    <cofactor evidence="1">
        <name>a divalent metal cation</name>
        <dbReference type="ChEBI" id="CHEBI:60240"/>
    </cofactor>
</comment>
<dbReference type="InterPro" id="IPR005101">
    <property type="entry name" value="Cryptochr/Photolyase_FAD-bd"/>
</dbReference>
<name>A0AAD5YWB1_9AGAR</name>
<dbReference type="SUPFAM" id="SSF48173">
    <property type="entry name" value="Cryptochrome/photolyase FAD-binding domain"/>
    <property type="match status" value="1"/>
</dbReference>
<dbReference type="GO" id="GO:0070481">
    <property type="term" value="P:nuclear-transcribed mRNA catabolic process, non-stop decay"/>
    <property type="evidence" value="ECO:0007669"/>
    <property type="project" value="InterPro"/>
</dbReference>
<evidence type="ECO:0000256" key="4">
    <source>
        <dbReference type="ARBA" id="ARBA00022490"/>
    </source>
</evidence>
<dbReference type="InterPro" id="IPR058547">
    <property type="entry name" value="Pelota_N"/>
</dbReference>
<dbReference type="EMBL" id="JANIEX010000335">
    <property type="protein sequence ID" value="KAJ3568605.1"/>
    <property type="molecule type" value="Genomic_DNA"/>
</dbReference>
<dbReference type="InterPro" id="IPR014729">
    <property type="entry name" value="Rossmann-like_a/b/a_fold"/>
</dbReference>
<dbReference type="Pfam" id="PF26356">
    <property type="entry name" value="Pelota_N"/>
    <property type="match status" value="1"/>
</dbReference>
<feature type="region of interest" description="Disordered" evidence="6">
    <location>
        <begin position="480"/>
        <end position="509"/>
    </location>
</feature>
<dbReference type="InterPro" id="IPR005142">
    <property type="entry name" value="eRF1_3"/>
</dbReference>
<dbReference type="GO" id="GO:0046872">
    <property type="term" value="F:metal ion binding"/>
    <property type="evidence" value="ECO:0007669"/>
    <property type="project" value="UniProtKB-KW"/>
</dbReference>
<dbReference type="PANTHER" id="PTHR10853:SF0">
    <property type="entry name" value="PROTEIN PELOTA HOMOLOG"/>
    <property type="match status" value="1"/>
</dbReference>
<comment type="similarity">
    <text evidence="3">Belongs to the eukaryotic release factor 1 family. Pelota subfamily.</text>
</comment>
<dbReference type="InterPro" id="IPR038069">
    <property type="entry name" value="Pelota/DOM34_N"/>
</dbReference>
<keyword evidence="5" id="KW-0479">Metal-binding</keyword>
<accession>A0AAD5YWB1</accession>
<dbReference type="Pfam" id="PF00875">
    <property type="entry name" value="DNA_photolyase"/>
    <property type="match status" value="1"/>
</dbReference>
<keyword evidence="4" id="KW-0963">Cytoplasm</keyword>
<dbReference type="InterPro" id="IPR006050">
    <property type="entry name" value="DNA_photolyase_N"/>
</dbReference>
<dbReference type="GO" id="GO:0070651">
    <property type="term" value="P:nonfunctional rRNA decay"/>
    <property type="evidence" value="ECO:0007669"/>
    <property type="project" value="TreeGrafter"/>
</dbReference>
<dbReference type="InterPro" id="IPR036155">
    <property type="entry name" value="Crypto/Photolyase_N_sf"/>
</dbReference>
<dbReference type="Gene3D" id="3.30.420.60">
    <property type="entry name" value="eRF1 domain 2"/>
    <property type="match status" value="1"/>
</dbReference>
<dbReference type="PROSITE" id="PS51645">
    <property type="entry name" value="PHR_CRY_ALPHA_BETA"/>
    <property type="match status" value="1"/>
</dbReference>
<dbReference type="FunFam" id="3.30.1330.30:FF:000008">
    <property type="entry name" value="Protein pelota homolog"/>
    <property type="match status" value="1"/>
</dbReference>
<dbReference type="Gene3D" id="3.40.50.620">
    <property type="entry name" value="HUPs"/>
    <property type="match status" value="1"/>
</dbReference>
<gene>
    <name evidence="8" type="ORF">NP233_g5598</name>
</gene>
<dbReference type="Pfam" id="PF03465">
    <property type="entry name" value="eRF1_3"/>
    <property type="match status" value="1"/>
</dbReference>
<dbReference type="InterPro" id="IPR005140">
    <property type="entry name" value="eRF1_Pelota-like_N"/>
</dbReference>
<dbReference type="GO" id="GO:0071025">
    <property type="term" value="P:RNA surveillance"/>
    <property type="evidence" value="ECO:0007669"/>
    <property type="project" value="InterPro"/>
</dbReference>
<evidence type="ECO:0000259" key="7">
    <source>
        <dbReference type="PROSITE" id="PS51645"/>
    </source>
</evidence>
<protein>
    <recommendedName>
        <fullName evidence="7">Photolyase/cryptochrome alpha/beta domain-containing protein</fullName>
    </recommendedName>
</protein>
<dbReference type="InterPro" id="IPR029064">
    <property type="entry name" value="Ribosomal_eL30-like_sf"/>
</dbReference>
<evidence type="ECO:0000313" key="9">
    <source>
        <dbReference type="Proteomes" id="UP001213000"/>
    </source>
</evidence>
<comment type="subcellular location">
    <subcellularLocation>
        <location evidence="2">Cytoplasm</location>
    </subcellularLocation>
</comment>
<dbReference type="Pfam" id="PF03441">
    <property type="entry name" value="FAD_binding_7"/>
    <property type="match status" value="1"/>
</dbReference>
<dbReference type="InterPro" id="IPR005141">
    <property type="entry name" value="eRF1_2"/>
</dbReference>
<keyword evidence="9" id="KW-1185">Reference proteome</keyword>
<evidence type="ECO:0000256" key="1">
    <source>
        <dbReference type="ARBA" id="ARBA00001968"/>
    </source>
</evidence>
<feature type="region of interest" description="Disordered" evidence="6">
    <location>
        <begin position="547"/>
        <end position="581"/>
    </location>
</feature>
<dbReference type="SUPFAM" id="SSF55315">
    <property type="entry name" value="L30e-like"/>
    <property type="match status" value="1"/>
</dbReference>
<dbReference type="Gene3D" id="1.25.40.80">
    <property type="match status" value="1"/>
</dbReference>
<evidence type="ECO:0000256" key="6">
    <source>
        <dbReference type="SAM" id="MobiDB-lite"/>
    </source>
</evidence>
<reference evidence="8" key="1">
    <citation type="submission" date="2022-07" db="EMBL/GenBank/DDBJ databases">
        <title>Genome Sequence of Leucocoprinus birnbaumii.</title>
        <authorList>
            <person name="Buettner E."/>
        </authorList>
    </citation>
    <scope>NUCLEOTIDE SEQUENCE</scope>
    <source>
        <strain evidence="8">VT141</strain>
    </source>
</reference>
<evidence type="ECO:0000256" key="5">
    <source>
        <dbReference type="ARBA" id="ARBA00022723"/>
    </source>
</evidence>
<dbReference type="FunFam" id="2.30.30.870:FF:000001">
    <property type="entry name" value="Protein pelota homolog"/>
    <property type="match status" value="1"/>
</dbReference>
<dbReference type="Proteomes" id="UP001213000">
    <property type="component" value="Unassembled WGS sequence"/>
</dbReference>
<dbReference type="PANTHER" id="PTHR10853">
    <property type="entry name" value="PELOTA"/>
    <property type="match status" value="1"/>
</dbReference>
<dbReference type="Gene3D" id="2.30.30.870">
    <property type="entry name" value="Pelota, domain A"/>
    <property type="match status" value="1"/>
</dbReference>
<dbReference type="NCBIfam" id="TIGR00111">
    <property type="entry name" value="pelota"/>
    <property type="match status" value="1"/>
</dbReference>